<feature type="chain" id="PRO_5044843004" description="Sulfotransferase" evidence="2">
    <location>
        <begin position="17"/>
        <end position="539"/>
    </location>
</feature>
<evidence type="ECO:0000256" key="1">
    <source>
        <dbReference type="SAM" id="MobiDB-lite"/>
    </source>
</evidence>
<evidence type="ECO:0000313" key="4">
    <source>
        <dbReference type="Proteomes" id="UP001530293"/>
    </source>
</evidence>
<evidence type="ECO:0000256" key="2">
    <source>
        <dbReference type="SAM" id="SignalP"/>
    </source>
</evidence>
<evidence type="ECO:0008006" key="5">
    <source>
        <dbReference type="Google" id="ProtNLM"/>
    </source>
</evidence>
<keyword evidence="2" id="KW-0732">Signal</keyword>
<name>A0ABD3ME31_9STRA</name>
<keyword evidence="4" id="KW-1185">Reference proteome</keyword>
<gene>
    <name evidence="3" type="ORF">ACHAWU_004742</name>
</gene>
<feature type="region of interest" description="Disordered" evidence="1">
    <location>
        <begin position="251"/>
        <end position="282"/>
    </location>
</feature>
<dbReference type="AlphaFoldDB" id="A0ABD3ME31"/>
<reference evidence="3 4" key="1">
    <citation type="submission" date="2024-10" db="EMBL/GenBank/DDBJ databases">
        <title>Updated reference genomes for cyclostephanoid diatoms.</title>
        <authorList>
            <person name="Roberts W.R."/>
            <person name="Alverson A.J."/>
        </authorList>
    </citation>
    <scope>NUCLEOTIDE SEQUENCE [LARGE SCALE GENOMIC DNA]</scope>
    <source>
        <strain evidence="3 4">AJA232-27</strain>
    </source>
</reference>
<dbReference type="Proteomes" id="UP001530293">
    <property type="component" value="Unassembled WGS sequence"/>
</dbReference>
<comment type="caution">
    <text evidence="3">The sequence shown here is derived from an EMBL/GenBank/DDBJ whole genome shotgun (WGS) entry which is preliminary data.</text>
</comment>
<dbReference type="InterPro" id="IPR027417">
    <property type="entry name" value="P-loop_NTPase"/>
</dbReference>
<feature type="compositionally biased region" description="Polar residues" evidence="1">
    <location>
        <begin position="259"/>
        <end position="268"/>
    </location>
</feature>
<organism evidence="3 4">
    <name type="scientific">Discostella pseudostelligera</name>
    <dbReference type="NCBI Taxonomy" id="259834"/>
    <lineage>
        <taxon>Eukaryota</taxon>
        <taxon>Sar</taxon>
        <taxon>Stramenopiles</taxon>
        <taxon>Ochrophyta</taxon>
        <taxon>Bacillariophyta</taxon>
        <taxon>Coscinodiscophyceae</taxon>
        <taxon>Thalassiosirophycidae</taxon>
        <taxon>Stephanodiscales</taxon>
        <taxon>Stephanodiscaceae</taxon>
        <taxon>Discostella</taxon>
    </lineage>
</organism>
<sequence>MLLFLMFGTAASIILCWEITSTMMNWYALIPVERYYAPINSFDSNNIGSGGVSSSNTGGRRMTTIAAEEGESRNATIDDVDVQPSEYVVLPTYTRDMAREAIRPAPWVCGSNDDYSTDQSDDEQHEIQSTVSSSIEGERHIFSFVHVYKSAGSTIRTFFRQYAEICHKSWMLLVSCKDHRNPSTHHSSSISILALEAGKGEETYWKGCKIKEMYIRPDDLISNNSMLSEDSIDIYGGHFRIGIVGNDNETAFGNKGDDTGSNNSAGQHSSIRQQSPRPSSSSTAVIRHIVFLRDPMARFVSGILYQHQRSAQFDGTLDGAVRRIKKNVRGSRKKQEYWIRSLNYLLTQSQASNFATMRKKIMDVSNIATLEESMNSMAEIESRTAIQNLVQYNVIVGMVERMDQSMTILRHVFVSHTDDNNRHHGSASAATSAVTTANSQYGQNKIDELFNGFGGSSSKSGNTPGGGDVVDKEELESSKENIRMNASGQEGITTELVLEELKKDATFMPIFVEYVKYEQRIHDYAWEMHEMQYIEADVR</sequence>
<evidence type="ECO:0000313" key="3">
    <source>
        <dbReference type="EMBL" id="KAL3762204.1"/>
    </source>
</evidence>
<feature type="signal peptide" evidence="2">
    <location>
        <begin position="1"/>
        <end position="16"/>
    </location>
</feature>
<protein>
    <recommendedName>
        <fullName evidence="5">Sulfotransferase</fullName>
    </recommendedName>
</protein>
<proteinExistence type="predicted"/>
<feature type="compositionally biased region" description="Low complexity" evidence="1">
    <location>
        <begin position="269"/>
        <end position="282"/>
    </location>
</feature>
<dbReference type="Gene3D" id="3.40.50.300">
    <property type="entry name" value="P-loop containing nucleotide triphosphate hydrolases"/>
    <property type="match status" value="1"/>
</dbReference>
<dbReference type="EMBL" id="JALLBG020000138">
    <property type="protein sequence ID" value="KAL3762204.1"/>
    <property type="molecule type" value="Genomic_DNA"/>
</dbReference>
<accession>A0ABD3ME31</accession>